<dbReference type="EMBL" id="JASBNA010000050">
    <property type="protein sequence ID" value="KAK7680330.1"/>
    <property type="molecule type" value="Genomic_DNA"/>
</dbReference>
<organism evidence="1 2">
    <name type="scientific">Cerrena zonata</name>
    <dbReference type="NCBI Taxonomy" id="2478898"/>
    <lineage>
        <taxon>Eukaryota</taxon>
        <taxon>Fungi</taxon>
        <taxon>Dikarya</taxon>
        <taxon>Basidiomycota</taxon>
        <taxon>Agaricomycotina</taxon>
        <taxon>Agaricomycetes</taxon>
        <taxon>Polyporales</taxon>
        <taxon>Cerrenaceae</taxon>
        <taxon>Cerrena</taxon>
    </lineage>
</organism>
<comment type="caution">
    <text evidence="1">The sequence shown here is derived from an EMBL/GenBank/DDBJ whole genome shotgun (WGS) entry which is preliminary data.</text>
</comment>
<evidence type="ECO:0000313" key="1">
    <source>
        <dbReference type="EMBL" id="KAK7680330.1"/>
    </source>
</evidence>
<accession>A0AAW0FMU7</accession>
<reference evidence="1 2" key="1">
    <citation type="submission" date="2022-09" db="EMBL/GenBank/DDBJ databases">
        <authorList>
            <person name="Palmer J.M."/>
        </authorList>
    </citation>
    <scope>NUCLEOTIDE SEQUENCE [LARGE SCALE GENOMIC DNA]</scope>
    <source>
        <strain evidence="1 2">DSM 7382</strain>
    </source>
</reference>
<keyword evidence="2" id="KW-1185">Reference proteome</keyword>
<evidence type="ECO:0000313" key="2">
    <source>
        <dbReference type="Proteomes" id="UP001385951"/>
    </source>
</evidence>
<dbReference type="AlphaFoldDB" id="A0AAW0FMU7"/>
<gene>
    <name evidence="1" type="ORF">QCA50_016570</name>
</gene>
<protein>
    <submittedName>
        <fullName evidence="1">Uncharacterized protein</fullName>
    </submittedName>
</protein>
<dbReference type="Proteomes" id="UP001385951">
    <property type="component" value="Unassembled WGS sequence"/>
</dbReference>
<sequence length="125" mass="13461">MFRSTLASSSAAQTSITAFTDGDVYKNQSGAPGIKKTRSLREAITASVGNLFDSGKTGKKERHLSEPIPRSIFSAIALKQRASAPATLNTDEVNPDSHLLRMIQQACYMSDTQGSLTKPTRRTGD</sequence>
<name>A0AAW0FMU7_9APHY</name>
<proteinExistence type="predicted"/>